<organism evidence="3 4">
    <name type="scientific">Photobacterium ganghwense</name>
    <dbReference type="NCBI Taxonomy" id="320778"/>
    <lineage>
        <taxon>Bacteria</taxon>
        <taxon>Pseudomonadati</taxon>
        <taxon>Pseudomonadota</taxon>
        <taxon>Gammaproteobacteria</taxon>
        <taxon>Vibrionales</taxon>
        <taxon>Vibrionaceae</taxon>
        <taxon>Photobacterium</taxon>
    </lineage>
</organism>
<dbReference type="AlphaFoldDB" id="A0A0J1HIP1"/>
<dbReference type="CDD" id="cd00165">
    <property type="entry name" value="S4"/>
    <property type="match status" value="1"/>
</dbReference>
<dbReference type="Proteomes" id="UP000035909">
    <property type="component" value="Unassembled WGS sequence"/>
</dbReference>
<dbReference type="Pfam" id="PF13275">
    <property type="entry name" value="S4_2"/>
    <property type="match status" value="1"/>
</dbReference>
<gene>
    <name evidence="3" type="ORF">ABT57_01705</name>
</gene>
<dbReference type="OrthoDB" id="9802835at2"/>
<sequence length="184" mass="19405">MSEQHEEYEVEAIGVEVNAQPIELYKVLKIANAVSGGGEAKFVIAEGYVAVNGELEQRKRRKVYDGDVIEFNEEFYLVICDQPITEQPSKPSASSADMASSADTAASVEKASSAVRSEKNASRQGAEKGKRQAAPGRSPSKKGKGNAKSSGNSKAARRGKSAGQGANRASGPADKATGRKPISF</sequence>
<dbReference type="PATRIC" id="fig|320778.3.peg.363"/>
<accession>A0A0J1HIP1</accession>
<feature type="region of interest" description="Disordered" evidence="2">
    <location>
        <begin position="86"/>
        <end position="184"/>
    </location>
</feature>
<proteinExistence type="predicted"/>
<reference evidence="3 4" key="1">
    <citation type="submission" date="2015-05" db="EMBL/GenBank/DDBJ databases">
        <title>Photobacterium galathea sp. nov.</title>
        <authorList>
            <person name="Machado H."/>
            <person name="Gram L."/>
        </authorList>
    </citation>
    <scope>NUCLEOTIDE SEQUENCE [LARGE SCALE GENOMIC DNA]</scope>
    <source>
        <strain evidence="3 4">DSM 22954</strain>
    </source>
</reference>
<dbReference type="PROSITE" id="PS50889">
    <property type="entry name" value="S4"/>
    <property type="match status" value="1"/>
</dbReference>
<dbReference type="EMBL" id="LDOU01000002">
    <property type="protein sequence ID" value="KLV11491.1"/>
    <property type="molecule type" value="Genomic_DNA"/>
</dbReference>
<comment type="caution">
    <text evidence="3">The sequence shown here is derived from an EMBL/GenBank/DDBJ whole genome shotgun (WGS) entry which is preliminary data.</text>
</comment>
<evidence type="ECO:0000313" key="3">
    <source>
        <dbReference type="EMBL" id="KLV11491.1"/>
    </source>
</evidence>
<dbReference type="SUPFAM" id="SSF55174">
    <property type="entry name" value="Alpha-L RNA-binding motif"/>
    <property type="match status" value="1"/>
</dbReference>
<keyword evidence="4" id="KW-1185">Reference proteome</keyword>
<dbReference type="InterPro" id="IPR036986">
    <property type="entry name" value="S4_RNA-bd_sf"/>
</dbReference>
<dbReference type="STRING" id="320778.ABT57_01705"/>
<dbReference type="Gene3D" id="3.10.290.10">
    <property type="entry name" value="RNA-binding S4 domain"/>
    <property type="match status" value="1"/>
</dbReference>
<name>A0A0J1HIP1_9GAMM</name>
<dbReference type="RefSeq" id="WP_047883450.1">
    <property type="nucleotide sequence ID" value="NZ_CP071325.1"/>
</dbReference>
<dbReference type="GO" id="GO:0003723">
    <property type="term" value="F:RNA binding"/>
    <property type="evidence" value="ECO:0007669"/>
    <property type="project" value="UniProtKB-KW"/>
</dbReference>
<keyword evidence="1" id="KW-0694">RNA-binding</keyword>
<protein>
    <submittedName>
        <fullName evidence="3">Uncharacterized protein</fullName>
    </submittedName>
</protein>
<evidence type="ECO:0000256" key="2">
    <source>
        <dbReference type="SAM" id="MobiDB-lite"/>
    </source>
</evidence>
<feature type="compositionally biased region" description="Low complexity" evidence="2">
    <location>
        <begin position="92"/>
        <end position="107"/>
    </location>
</feature>
<feature type="compositionally biased region" description="Basic and acidic residues" evidence="2">
    <location>
        <begin position="116"/>
        <end position="130"/>
    </location>
</feature>
<evidence type="ECO:0000313" key="4">
    <source>
        <dbReference type="Proteomes" id="UP000035909"/>
    </source>
</evidence>
<evidence type="ECO:0000256" key="1">
    <source>
        <dbReference type="PROSITE-ProRule" id="PRU00182"/>
    </source>
</evidence>